<dbReference type="InterPro" id="IPR011600">
    <property type="entry name" value="Pept_C14_caspase"/>
</dbReference>
<dbReference type="SUPFAM" id="SSF52129">
    <property type="entry name" value="Caspase-like"/>
    <property type="match status" value="1"/>
</dbReference>
<dbReference type="OrthoDB" id="9812126at2"/>
<evidence type="ECO:0000259" key="1">
    <source>
        <dbReference type="Pfam" id="PF00656"/>
    </source>
</evidence>
<evidence type="ECO:0000313" key="2">
    <source>
        <dbReference type="EMBL" id="SIS63841.1"/>
    </source>
</evidence>
<dbReference type="GO" id="GO:0004197">
    <property type="term" value="F:cysteine-type endopeptidase activity"/>
    <property type="evidence" value="ECO:0007669"/>
    <property type="project" value="InterPro"/>
</dbReference>
<dbReference type="Pfam" id="PF00656">
    <property type="entry name" value="Peptidase_C14"/>
    <property type="match status" value="1"/>
</dbReference>
<dbReference type="Proteomes" id="UP000185781">
    <property type="component" value="Unassembled WGS sequence"/>
</dbReference>
<dbReference type="PANTHER" id="PTHR22576">
    <property type="entry name" value="MUCOSA ASSOCIATED LYMPHOID TISSUE LYMPHOMA TRANSLOCATION PROTEIN 1/PARACASPASE"/>
    <property type="match status" value="1"/>
</dbReference>
<dbReference type="GO" id="GO:0006508">
    <property type="term" value="P:proteolysis"/>
    <property type="evidence" value="ECO:0007669"/>
    <property type="project" value="InterPro"/>
</dbReference>
<dbReference type="STRING" id="373672.SAMN05421785_101664"/>
<dbReference type="RefSeq" id="WP_076390466.1">
    <property type="nucleotide sequence ID" value="NZ_FTOV01000001.1"/>
</dbReference>
<feature type="domain" description="Peptidase C14 caspase" evidence="1">
    <location>
        <begin position="5"/>
        <end position="227"/>
    </location>
</feature>
<dbReference type="Gene3D" id="3.40.50.1460">
    <property type="match status" value="1"/>
</dbReference>
<name>A0A1N7KQM4_9FLAO</name>
<reference evidence="2 3" key="1">
    <citation type="submission" date="2017-01" db="EMBL/GenBank/DDBJ databases">
        <authorList>
            <person name="Mah S.A."/>
            <person name="Swanson W.J."/>
            <person name="Moy G.W."/>
            <person name="Vacquier V.D."/>
        </authorList>
    </citation>
    <scope>NUCLEOTIDE SEQUENCE [LARGE SCALE GENOMIC DNA]</scope>
    <source>
        <strain evidence="2 3">DSM 18014</strain>
    </source>
</reference>
<dbReference type="PANTHER" id="PTHR22576:SF37">
    <property type="entry name" value="MUCOSA-ASSOCIATED LYMPHOID TISSUE LYMPHOMA TRANSLOCATION PROTEIN 1"/>
    <property type="match status" value="1"/>
</dbReference>
<protein>
    <submittedName>
        <fullName evidence="2">Caspase domain-containing protein</fullName>
    </submittedName>
</protein>
<sequence>MNIDRRFAIVIGINDYDLKPLNFCVNDAMAVVEILEKRCFFKKEDIFSITSTHEKSTKEISGRLDKILETIQDQMKSHRDSIFFYFAGHGIYQEKSKLQFHDLSIEIKTIFDKINSLNPKNQFYVIDACESGGKVITRKSAADSLIDQFITNSSGIYFMFASTETQSAFEKSDLGHGVFTNYFIQAIENQNLYDEDGILTPGRIQEYVSKKTQTDSKFDQIPVIESRTAGYYPFAYTEEKIEETNKMAKVVLQQIPQDTDNGSKKEYFPQVPAEKRVEIFEALQSVLPSEIKNILTLEQNYTADIGENLSIFNSSVEDEITKSIVSESLKKRVISIEDVFSVERVKINHNPRLQTLGMLNSLFSSTEPEYRTDYYISFFDNSKIISHSIFLKSVNLNNVSAGLNFTIYQSLYGIGLASTSFFLDYDGYKDTKIKGLTTKIDAYIVNENIKTNILKDLKENLKSFNSKLATWNDGRKGEIESFRQKAKS</sequence>
<dbReference type="InterPro" id="IPR052039">
    <property type="entry name" value="Caspase-related_regulators"/>
</dbReference>
<dbReference type="EMBL" id="FTOV01000001">
    <property type="protein sequence ID" value="SIS63841.1"/>
    <property type="molecule type" value="Genomic_DNA"/>
</dbReference>
<gene>
    <name evidence="2" type="ORF">SAMN05421785_101664</name>
</gene>
<dbReference type="AlphaFoldDB" id="A0A1N7KQM4"/>
<accession>A0A1N7KQM4</accession>
<proteinExistence type="predicted"/>
<organism evidence="2 3">
    <name type="scientific">Chryseobacterium gambrini</name>
    <dbReference type="NCBI Taxonomy" id="373672"/>
    <lineage>
        <taxon>Bacteria</taxon>
        <taxon>Pseudomonadati</taxon>
        <taxon>Bacteroidota</taxon>
        <taxon>Flavobacteriia</taxon>
        <taxon>Flavobacteriales</taxon>
        <taxon>Weeksellaceae</taxon>
        <taxon>Chryseobacterium group</taxon>
        <taxon>Chryseobacterium</taxon>
    </lineage>
</organism>
<dbReference type="InterPro" id="IPR029030">
    <property type="entry name" value="Caspase-like_dom_sf"/>
</dbReference>
<evidence type="ECO:0000313" key="3">
    <source>
        <dbReference type="Proteomes" id="UP000185781"/>
    </source>
</evidence>